<dbReference type="Proteomes" id="UP000314294">
    <property type="component" value="Unassembled WGS sequence"/>
</dbReference>
<dbReference type="OrthoDB" id="542013at2759"/>
<dbReference type="AlphaFoldDB" id="A0A4Z2EWC1"/>
<accession>A0A4Z2EWC1</accession>
<protein>
    <submittedName>
        <fullName evidence="1">Protein tyrosine phosphatase domain-containing protein 1</fullName>
    </submittedName>
</protein>
<reference evidence="1 2" key="1">
    <citation type="submission" date="2019-03" db="EMBL/GenBank/DDBJ databases">
        <title>First draft genome of Liparis tanakae, snailfish: a comprehensive survey of snailfish specific genes.</title>
        <authorList>
            <person name="Kim W."/>
            <person name="Song I."/>
            <person name="Jeong J.-H."/>
            <person name="Kim D."/>
            <person name="Kim S."/>
            <person name="Ryu S."/>
            <person name="Song J.Y."/>
            <person name="Lee S.K."/>
        </authorList>
    </citation>
    <scope>NUCLEOTIDE SEQUENCE [LARGE SCALE GENOMIC DNA]</scope>
    <source>
        <tissue evidence="1">Muscle</tissue>
    </source>
</reference>
<evidence type="ECO:0000313" key="2">
    <source>
        <dbReference type="Proteomes" id="UP000314294"/>
    </source>
</evidence>
<evidence type="ECO:0000313" key="1">
    <source>
        <dbReference type="EMBL" id="TNN33083.1"/>
    </source>
</evidence>
<dbReference type="EMBL" id="SRLO01002367">
    <property type="protein sequence ID" value="TNN33083.1"/>
    <property type="molecule type" value="Genomic_DNA"/>
</dbReference>
<comment type="caution">
    <text evidence="1">The sequence shown here is derived from an EMBL/GenBank/DDBJ whole genome shotgun (WGS) entry which is preliminary data.</text>
</comment>
<name>A0A4Z2EWC1_9TELE</name>
<sequence length="153" mass="16867">MADHGPRGETVLQRSALLQEELNSSDGGWALLVTESEPQVLSCLLWTWLDRLREPVLSGEDVDSLRNRRSLSALKKPQRHTIYCLLSCVSTVTSLCPHREDAVLQRLARALTRQPQEEVGTSATLMKVLKASLRETFHKHTHLGGGGSSKGSA</sequence>
<gene>
    <name evidence="1" type="primary">PTPDC1</name>
    <name evidence="1" type="ORF">EYF80_056755</name>
</gene>
<proteinExistence type="predicted"/>
<organism evidence="1 2">
    <name type="scientific">Liparis tanakae</name>
    <name type="common">Tanaka's snailfish</name>
    <dbReference type="NCBI Taxonomy" id="230148"/>
    <lineage>
        <taxon>Eukaryota</taxon>
        <taxon>Metazoa</taxon>
        <taxon>Chordata</taxon>
        <taxon>Craniata</taxon>
        <taxon>Vertebrata</taxon>
        <taxon>Euteleostomi</taxon>
        <taxon>Actinopterygii</taxon>
        <taxon>Neopterygii</taxon>
        <taxon>Teleostei</taxon>
        <taxon>Neoteleostei</taxon>
        <taxon>Acanthomorphata</taxon>
        <taxon>Eupercaria</taxon>
        <taxon>Perciformes</taxon>
        <taxon>Cottioidei</taxon>
        <taxon>Cottales</taxon>
        <taxon>Liparidae</taxon>
        <taxon>Liparis</taxon>
    </lineage>
</organism>
<keyword evidence="2" id="KW-1185">Reference proteome</keyword>